<evidence type="ECO:0000256" key="11">
    <source>
        <dbReference type="PIRNR" id="PIRNR000447"/>
    </source>
</evidence>
<keyword evidence="6 11" id="KW-0808">Transferase</keyword>
<accession>A0A934R1L5</accession>
<evidence type="ECO:0000313" key="16">
    <source>
        <dbReference type="Proteomes" id="UP000600139"/>
    </source>
</evidence>
<evidence type="ECO:0000256" key="13">
    <source>
        <dbReference type="RuleBase" id="RU003694"/>
    </source>
</evidence>
<organism evidence="15 16">
    <name type="scientific">Luteolibacter yonseiensis</name>
    <dbReference type="NCBI Taxonomy" id="1144680"/>
    <lineage>
        <taxon>Bacteria</taxon>
        <taxon>Pseudomonadati</taxon>
        <taxon>Verrucomicrobiota</taxon>
        <taxon>Verrucomicrobiia</taxon>
        <taxon>Verrucomicrobiales</taxon>
        <taxon>Verrucomicrobiaceae</taxon>
        <taxon>Luteolibacter</taxon>
    </lineage>
</organism>
<comment type="similarity">
    <text evidence="2 11 13">Belongs to the thiolase-like superfamily. Beta-ketoacyl-ACP synthases family.</text>
</comment>
<evidence type="ECO:0000256" key="6">
    <source>
        <dbReference type="ARBA" id="ARBA00022679"/>
    </source>
</evidence>
<dbReference type="CDD" id="cd00834">
    <property type="entry name" value="KAS_I_II"/>
    <property type="match status" value="1"/>
</dbReference>
<comment type="catalytic activity">
    <reaction evidence="11">
        <text>(9Z)-hexadecenoyl-[ACP] + malonyl-[ACP] + H(+) = 3-oxo-(11Z)-octadecenoyl-[ACP] + holo-[ACP] + CO2</text>
        <dbReference type="Rhea" id="RHEA:55040"/>
        <dbReference type="Rhea" id="RHEA-COMP:9623"/>
        <dbReference type="Rhea" id="RHEA-COMP:9685"/>
        <dbReference type="Rhea" id="RHEA-COMP:10800"/>
        <dbReference type="Rhea" id="RHEA-COMP:14074"/>
        <dbReference type="ChEBI" id="CHEBI:15378"/>
        <dbReference type="ChEBI" id="CHEBI:16526"/>
        <dbReference type="ChEBI" id="CHEBI:64479"/>
        <dbReference type="ChEBI" id="CHEBI:78449"/>
        <dbReference type="ChEBI" id="CHEBI:83989"/>
        <dbReference type="ChEBI" id="CHEBI:138538"/>
        <dbReference type="EC" id="2.3.1.179"/>
    </reaction>
</comment>
<evidence type="ECO:0000256" key="1">
    <source>
        <dbReference type="ARBA" id="ARBA00005194"/>
    </source>
</evidence>
<dbReference type="EMBL" id="JAENIK010000004">
    <property type="protein sequence ID" value="MBK1814468.1"/>
    <property type="molecule type" value="Genomic_DNA"/>
</dbReference>
<keyword evidence="7" id="KW-0276">Fatty acid metabolism</keyword>
<dbReference type="InterPro" id="IPR014030">
    <property type="entry name" value="Ketoacyl_synth_N"/>
</dbReference>
<dbReference type="InterPro" id="IPR016039">
    <property type="entry name" value="Thiolase-like"/>
</dbReference>
<evidence type="ECO:0000256" key="12">
    <source>
        <dbReference type="PIRSR" id="PIRSR000447-1"/>
    </source>
</evidence>
<dbReference type="PROSITE" id="PS52004">
    <property type="entry name" value="KS3_2"/>
    <property type="match status" value="1"/>
</dbReference>
<keyword evidence="8" id="KW-0443">Lipid metabolism</keyword>
<dbReference type="Gene3D" id="3.40.47.10">
    <property type="match status" value="1"/>
</dbReference>
<dbReference type="NCBIfam" id="NF004970">
    <property type="entry name" value="PRK06333.1"/>
    <property type="match status" value="1"/>
</dbReference>
<comment type="catalytic activity">
    <reaction evidence="11">
        <text>a fatty acyl-[ACP] + malonyl-[ACP] + H(+) = a 3-oxoacyl-[ACP] + holo-[ACP] + CO2</text>
        <dbReference type="Rhea" id="RHEA:22836"/>
        <dbReference type="Rhea" id="RHEA-COMP:9623"/>
        <dbReference type="Rhea" id="RHEA-COMP:9685"/>
        <dbReference type="Rhea" id="RHEA-COMP:9916"/>
        <dbReference type="Rhea" id="RHEA-COMP:14125"/>
        <dbReference type="ChEBI" id="CHEBI:15378"/>
        <dbReference type="ChEBI" id="CHEBI:16526"/>
        <dbReference type="ChEBI" id="CHEBI:64479"/>
        <dbReference type="ChEBI" id="CHEBI:78449"/>
        <dbReference type="ChEBI" id="CHEBI:78776"/>
        <dbReference type="ChEBI" id="CHEBI:138651"/>
    </reaction>
</comment>
<dbReference type="InterPro" id="IPR014031">
    <property type="entry name" value="Ketoacyl_synth_C"/>
</dbReference>
<dbReference type="FunFam" id="3.40.47.10:FF:000009">
    <property type="entry name" value="3-oxoacyl-[acyl-carrier-protein] synthase 2"/>
    <property type="match status" value="1"/>
</dbReference>
<name>A0A934R1L5_9BACT</name>
<feature type="domain" description="Ketosynthase family 3 (KS3)" evidence="14">
    <location>
        <begin position="3"/>
        <end position="413"/>
    </location>
</feature>
<dbReference type="InterPro" id="IPR018201">
    <property type="entry name" value="Ketoacyl_synth_AS"/>
</dbReference>
<gene>
    <name evidence="15" type="primary">fabF</name>
    <name evidence="15" type="ORF">JIN84_02510</name>
</gene>
<dbReference type="PROSITE" id="PS00606">
    <property type="entry name" value="KS3_1"/>
    <property type="match status" value="1"/>
</dbReference>
<dbReference type="AlphaFoldDB" id="A0A934R1L5"/>
<dbReference type="InterPro" id="IPR020841">
    <property type="entry name" value="PKS_Beta-ketoAc_synthase_dom"/>
</dbReference>
<evidence type="ECO:0000256" key="5">
    <source>
        <dbReference type="ARBA" id="ARBA00022516"/>
    </source>
</evidence>
<evidence type="ECO:0000256" key="2">
    <source>
        <dbReference type="ARBA" id="ARBA00008467"/>
    </source>
</evidence>
<dbReference type="InterPro" id="IPR017568">
    <property type="entry name" value="3-oxoacyl-ACP_synth-2"/>
</dbReference>
<feature type="active site" description="For beta-ketoacyl synthase activity" evidence="12">
    <location>
        <position position="165"/>
    </location>
</feature>
<dbReference type="GO" id="GO:0006633">
    <property type="term" value="P:fatty acid biosynthetic process"/>
    <property type="evidence" value="ECO:0007669"/>
    <property type="project" value="UniProtKB-UniRule"/>
</dbReference>
<comment type="caution">
    <text evidence="15">The sequence shown here is derived from an EMBL/GenBank/DDBJ whole genome shotgun (WGS) entry which is preliminary data.</text>
</comment>
<keyword evidence="10 11" id="KW-0012">Acyltransferase</keyword>
<dbReference type="PANTHER" id="PTHR11712">
    <property type="entry name" value="POLYKETIDE SYNTHASE-RELATED"/>
    <property type="match status" value="1"/>
</dbReference>
<evidence type="ECO:0000256" key="8">
    <source>
        <dbReference type="ARBA" id="ARBA00023098"/>
    </source>
</evidence>
<keyword evidence="9 11" id="KW-0275">Fatty acid biosynthesis</keyword>
<dbReference type="Proteomes" id="UP000600139">
    <property type="component" value="Unassembled WGS sequence"/>
</dbReference>
<evidence type="ECO:0000256" key="4">
    <source>
        <dbReference type="ARBA" id="ARBA00014657"/>
    </source>
</evidence>
<evidence type="ECO:0000256" key="7">
    <source>
        <dbReference type="ARBA" id="ARBA00022832"/>
    </source>
</evidence>
<keyword evidence="5 11" id="KW-0444">Lipid biosynthesis</keyword>
<reference evidence="15" key="1">
    <citation type="submission" date="2021-01" db="EMBL/GenBank/DDBJ databases">
        <title>Modified the classification status of verrucomicrobia.</title>
        <authorList>
            <person name="Feng X."/>
        </authorList>
    </citation>
    <scope>NUCLEOTIDE SEQUENCE</scope>
    <source>
        <strain evidence="15">JCM 18052</strain>
    </source>
</reference>
<dbReference type="GO" id="GO:0004315">
    <property type="term" value="F:3-oxoacyl-[acyl-carrier-protein] synthase activity"/>
    <property type="evidence" value="ECO:0007669"/>
    <property type="project" value="UniProtKB-UniRule"/>
</dbReference>
<protein>
    <recommendedName>
        <fullName evidence="4 11">3-oxoacyl-[acyl-carrier-protein] synthase 2</fullName>
        <ecNumber evidence="3 11">2.3.1.179</ecNumber>
    </recommendedName>
</protein>
<keyword evidence="16" id="KW-1185">Reference proteome</keyword>
<dbReference type="NCBIfam" id="NF005589">
    <property type="entry name" value="PRK07314.1"/>
    <property type="match status" value="1"/>
</dbReference>
<dbReference type="Pfam" id="PF02801">
    <property type="entry name" value="Ketoacyl-synt_C"/>
    <property type="match status" value="1"/>
</dbReference>
<evidence type="ECO:0000256" key="9">
    <source>
        <dbReference type="ARBA" id="ARBA00023160"/>
    </source>
</evidence>
<evidence type="ECO:0000259" key="14">
    <source>
        <dbReference type="PROSITE" id="PS52004"/>
    </source>
</evidence>
<comment type="pathway">
    <text evidence="1 11">Lipid metabolism; fatty acid biosynthesis.</text>
</comment>
<dbReference type="EC" id="2.3.1.179" evidence="3 11"/>
<dbReference type="RefSeq" id="WP_200349431.1">
    <property type="nucleotide sequence ID" value="NZ_BAABHZ010000010.1"/>
</dbReference>
<dbReference type="NCBIfam" id="TIGR03150">
    <property type="entry name" value="fabF"/>
    <property type="match status" value="1"/>
</dbReference>
<dbReference type="Pfam" id="PF00109">
    <property type="entry name" value="ketoacyl-synt"/>
    <property type="match status" value="1"/>
</dbReference>
<sequence length="415" mass="43846">MSERRVVITGIGCISPLGNDLSTTWDGLKEGRSGISTITQIDPTPFDCKIAGEIKNFNADQYFNVPKDARRADRYVQFAVAASKMAMEDSGIDVSKIDPRRFGCMVGSGIGGLSTLEREHTTFMEKGPKRVSPFTIPMMISNIASGIVSMEFGLLGPNMVIVTACATSNHNIGEAWRIIKFGDADAFVCGGAEAAVLPMGLSGFASMKALSTRNDEPEKASRPFDKGRDGFVMGEGAGVVVIEELEHALKRGAKIYAELIGYGVSADAYHLSAPSPDGSGPAYAIAMALKHGKKNPEDVQYLNAHATSTGLGDVAETKAIKVAFGDYAKNGLMVSSTKSMTGHMLGAAGGIELIASVMAIKDGVIPPTINVEEQDPECDLDVVPNVAREVPVKVALSNSFGFGGHNASVLVSKYE</sequence>
<dbReference type="InterPro" id="IPR000794">
    <property type="entry name" value="Beta-ketoacyl_synthase"/>
</dbReference>
<evidence type="ECO:0000256" key="10">
    <source>
        <dbReference type="ARBA" id="ARBA00023315"/>
    </source>
</evidence>
<dbReference type="PIRSF" id="PIRSF000447">
    <property type="entry name" value="KAS_II"/>
    <property type="match status" value="1"/>
</dbReference>
<dbReference type="GO" id="GO:0005829">
    <property type="term" value="C:cytosol"/>
    <property type="evidence" value="ECO:0007669"/>
    <property type="project" value="TreeGrafter"/>
</dbReference>
<proteinExistence type="inferred from homology"/>
<evidence type="ECO:0000313" key="15">
    <source>
        <dbReference type="EMBL" id="MBK1814468.1"/>
    </source>
</evidence>
<evidence type="ECO:0000256" key="3">
    <source>
        <dbReference type="ARBA" id="ARBA00012356"/>
    </source>
</evidence>
<dbReference type="SUPFAM" id="SSF53901">
    <property type="entry name" value="Thiolase-like"/>
    <property type="match status" value="2"/>
</dbReference>
<dbReference type="PANTHER" id="PTHR11712:SF336">
    <property type="entry name" value="3-OXOACYL-[ACYL-CARRIER-PROTEIN] SYNTHASE, MITOCHONDRIAL"/>
    <property type="match status" value="1"/>
</dbReference>
<dbReference type="SMART" id="SM00825">
    <property type="entry name" value="PKS_KS"/>
    <property type="match status" value="1"/>
</dbReference>
<comment type="function">
    <text evidence="11">Involved in the type II fatty acid elongation cycle. Catalyzes the elongation of a wide range of acyl-ACP by the addition of two carbons from malonyl-ACP to an acyl acceptor. Can efficiently catalyze the conversion of palmitoleoyl-ACP (cis-hexadec-9-enoyl-ACP) to cis-vaccenoyl-ACP (cis-octadec-11-enoyl-ACP), an essential step in the thermal regulation of fatty acid composition.</text>
</comment>